<keyword evidence="3" id="KW-0547">Nucleotide-binding</keyword>
<dbReference type="PROSITE" id="PS50893">
    <property type="entry name" value="ABC_TRANSPORTER_2"/>
    <property type="match status" value="1"/>
</dbReference>
<evidence type="ECO:0000256" key="4">
    <source>
        <dbReference type="ARBA" id="ARBA00022840"/>
    </source>
</evidence>
<accession>A0ABU2L4Z0</accession>
<dbReference type="PANTHER" id="PTHR43875">
    <property type="entry name" value="MALTODEXTRIN IMPORT ATP-BINDING PROTEIN MSMX"/>
    <property type="match status" value="1"/>
</dbReference>
<evidence type="ECO:0000259" key="7">
    <source>
        <dbReference type="PROSITE" id="PS50893"/>
    </source>
</evidence>
<comment type="caution">
    <text evidence="8">The sequence shown here is derived from an EMBL/GenBank/DDBJ whole genome shotgun (WGS) entry which is preliminary data.</text>
</comment>
<keyword evidence="1" id="KW-0813">Transport</keyword>
<dbReference type="Gene3D" id="3.40.50.300">
    <property type="entry name" value="P-loop containing nucleotide triphosphate hydrolases"/>
    <property type="match status" value="1"/>
</dbReference>
<dbReference type="PANTHER" id="PTHR43875:SF15">
    <property type="entry name" value="TREHALOSE IMPORT ATP-BINDING PROTEIN SUGC"/>
    <property type="match status" value="1"/>
</dbReference>
<keyword evidence="2" id="KW-1003">Cell membrane</keyword>
<dbReference type="SUPFAM" id="SSF50331">
    <property type="entry name" value="MOP-like"/>
    <property type="match status" value="1"/>
</dbReference>
<name>A0ABU2L4Z0_9ACTN</name>
<dbReference type="EMBL" id="JAVREN010000006">
    <property type="protein sequence ID" value="MDT0306618.1"/>
    <property type="molecule type" value="Genomic_DNA"/>
</dbReference>
<keyword evidence="4 8" id="KW-0067">ATP-binding</keyword>
<dbReference type="Gene3D" id="2.40.50.100">
    <property type="match status" value="1"/>
</dbReference>
<proteinExistence type="predicted"/>
<evidence type="ECO:0000256" key="1">
    <source>
        <dbReference type="ARBA" id="ARBA00022448"/>
    </source>
</evidence>
<dbReference type="Proteomes" id="UP001183388">
    <property type="component" value="Unassembled WGS sequence"/>
</dbReference>
<organism evidence="8 9">
    <name type="scientific">Streptomyces boetiae</name>
    <dbReference type="NCBI Taxonomy" id="3075541"/>
    <lineage>
        <taxon>Bacteria</taxon>
        <taxon>Bacillati</taxon>
        <taxon>Actinomycetota</taxon>
        <taxon>Actinomycetes</taxon>
        <taxon>Kitasatosporales</taxon>
        <taxon>Streptomycetaceae</taxon>
        <taxon>Streptomyces</taxon>
    </lineage>
</organism>
<dbReference type="SUPFAM" id="SSF52540">
    <property type="entry name" value="P-loop containing nucleoside triphosphate hydrolases"/>
    <property type="match status" value="1"/>
</dbReference>
<protein>
    <submittedName>
        <fullName evidence="8">ABC transporter ATP-binding protein</fullName>
    </submittedName>
</protein>
<dbReference type="InterPro" id="IPR017871">
    <property type="entry name" value="ABC_transporter-like_CS"/>
</dbReference>
<keyword evidence="5" id="KW-1278">Translocase</keyword>
<dbReference type="Pfam" id="PF08402">
    <property type="entry name" value="TOBE_2"/>
    <property type="match status" value="1"/>
</dbReference>
<dbReference type="InterPro" id="IPR003593">
    <property type="entry name" value="AAA+_ATPase"/>
</dbReference>
<gene>
    <name evidence="8" type="ORF">RM780_06540</name>
</gene>
<reference evidence="9" key="1">
    <citation type="submission" date="2023-07" db="EMBL/GenBank/DDBJ databases">
        <title>30 novel species of actinomycetes from the DSMZ collection.</title>
        <authorList>
            <person name="Nouioui I."/>
        </authorList>
    </citation>
    <scope>NUCLEOTIDE SEQUENCE [LARGE SCALE GENOMIC DNA]</scope>
    <source>
        <strain evidence="9">DSM 44917</strain>
    </source>
</reference>
<feature type="domain" description="ABC transporter" evidence="7">
    <location>
        <begin position="10"/>
        <end position="252"/>
    </location>
</feature>
<dbReference type="InterPro" id="IPR003439">
    <property type="entry name" value="ABC_transporter-like_ATP-bd"/>
</dbReference>
<dbReference type="InterPro" id="IPR013611">
    <property type="entry name" value="Transp-assoc_OB_typ2"/>
</dbReference>
<evidence type="ECO:0000256" key="2">
    <source>
        <dbReference type="ARBA" id="ARBA00022475"/>
    </source>
</evidence>
<dbReference type="InterPro" id="IPR047641">
    <property type="entry name" value="ABC_transpr_MalK/UgpC-like"/>
</dbReference>
<dbReference type="RefSeq" id="WP_311629543.1">
    <property type="nucleotide sequence ID" value="NZ_JAVREN010000006.1"/>
</dbReference>
<dbReference type="Pfam" id="PF00005">
    <property type="entry name" value="ABC_tran"/>
    <property type="match status" value="1"/>
</dbReference>
<evidence type="ECO:0000256" key="5">
    <source>
        <dbReference type="ARBA" id="ARBA00022967"/>
    </source>
</evidence>
<dbReference type="GO" id="GO:0005524">
    <property type="term" value="F:ATP binding"/>
    <property type="evidence" value="ECO:0007669"/>
    <property type="project" value="UniProtKB-KW"/>
</dbReference>
<evidence type="ECO:0000313" key="9">
    <source>
        <dbReference type="Proteomes" id="UP001183388"/>
    </source>
</evidence>
<evidence type="ECO:0000313" key="8">
    <source>
        <dbReference type="EMBL" id="MDT0306618.1"/>
    </source>
</evidence>
<evidence type="ECO:0000256" key="6">
    <source>
        <dbReference type="ARBA" id="ARBA00023136"/>
    </source>
</evidence>
<dbReference type="PROSITE" id="PS00211">
    <property type="entry name" value="ABC_TRANSPORTER_1"/>
    <property type="match status" value="1"/>
</dbReference>
<keyword evidence="6" id="KW-0472">Membrane</keyword>
<dbReference type="InterPro" id="IPR027417">
    <property type="entry name" value="P-loop_NTPase"/>
</dbReference>
<dbReference type="SMART" id="SM00382">
    <property type="entry name" value="AAA"/>
    <property type="match status" value="1"/>
</dbReference>
<keyword evidence="9" id="KW-1185">Reference proteome</keyword>
<evidence type="ECO:0000256" key="3">
    <source>
        <dbReference type="ARBA" id="ARBA00022741"/>
    </source>
</evidence>
<dbReference type="InterPro" id="IPR008995">
    <property type="entry name" value="Mo/tungstate-bd_C_term_dom"/>
</dbReference>
<sequence length="377" mass="40248">MTATEPRRPLAVEDLRKGFADRGNTVNAVDGVSFEIKEGELYTLLGPSGCGKTSTLRSVAGLERPDGGRVVIDGTLVAGVAEGTFVPPNRRDIGMVFQSYGIWPHMTVFDNAAFPLQVLRRKPPKQEIRERVESALAVVQLAGYEGRMATQLSGGQQQRLALARALVRRPKLLLLDEPLSNLDAKLRGAMRAELASLQQQLGITTLYVTHDQAEALGMSSRIAVMSAGRIVQEGTPRDIYQRPATRFVADFVGTTNFLEGTVVSAAPAGDSGPGTRIGTALGELVGTAAPGVKTGDQVLLAVRPEAVRLHLTEPAAAPNVVPGELEQVMFTGECLDCHVRVGDHVWITRQEPRLAAGPGDKAWLELPADALSIVPSA</sequence>